<evidence type="ECO:0000259" key="7">
    <source>
        <dbReference type="Pfam" id="PF00156"/>
    </source>
</evidence>
<dbReference type="CDD" id="cd06223">
    <property type="entry name" value="PRTases_typeI"/>
    <property type="match status" value="1"/>
</dbReference>
<keyword evidence="4 6" id="KW-0808">Transferase</keyword>
<evidence type="ECO:0000313" key="8">
    <source>
        <dbReference type="EMBL" id="OAN15019.1"/>
    </source>
</evidence>
<comment type="catalytic activity">
    <reaction evidence="6">
        <text>orotidine 5'-phosphate + diphosphate = orotate + 5-phospho-alpha-D-ribose 1-diphosphate</text>
        <dbReference type="Rhea" id="RHEA:10380"/>
        <dbReference type="ChEBI" id="CHEBI:30839"/>
        <dbReference type="ChEBI" id="CHEBI:33019"/>
        <dbReference type="ChEBI" id="CHEBI:57538"/>
        <dbReference type="ChEBI" id="CHEBI:58017"/>
        <dbReference type="EC" id="2.4.2.10"/>
    </reaction>
</comment>
<gene>
    <name evidence="6" type="primary">pyrE</name>
    <name evidence="8" type="ORF">A3783_03505</name>
</gene>
<comment type="caution">
    <text evidence="8">The sequence shown here is derived from an EMBL/GenBank/DDBJ whole genome shotgun (WGS) entry which is preliminary data.</text>
</comment>
<proteinExistence type="inferred from homology"/>
<dbReference type="Gene3D" id="3.40.50.2020">
    <property type="match status" value="1"/>
</dbReference>
<feature type="domain" description="Phosphoribosyltransferase" evidence="7">
    <location>
        <begin position="50"/>
        <end position="159"/>
    </location>
</feature>
<evidence type="ECO:0000256" key="6">
    <source>
        <dbReference type="HAMAP-Rule" id="MF_01208"/>
    </source>
</evidence>
<comment type="similarity">
    <text evidence="6">Belongs to the purine/pyrimidine phosphoribosyltransferase family. PyrE subfamily.</text>
</comment>
<keyword evidence="9" id="KW-1185">Reference proteome</keyword>
<feature type="binding site" description="in other chain" evidence="6">
    <location>
        <begin position="123"/>
        <end position="131"/>
    </location>
    <ligand>
        <name>5-phospho-alpha-D-ribose 1-diphosphate</name>
        <dbReference type="ChEBI" id="CHEBI:58017"/>
        <note>ligand shared between dimeric partners</note>
    </ligand>
</feature>
<feature type="binding site" evidence="6">
    <location>
        <position position="101"/>
    </location>
    <ligand>
        <name>5-phospho-alpha-D-ribose 1-diphosphate</name>
        <dbReference type="ChEBI" id="CHEBI:58017"/>
        <note>ligand shared between dimeric partners</note>
    </ligand>
</feature>
<evidence type="ECO:0000256" key="2">
    <source>
        <dbReference type="ARBA" id="ARBA00011971"/>
    </source>
</evidence>
<evidence type="ECO:0000256" key="4">
    <source>
        <dbReference type="ARBA" id="ARBA00022679"/>
    </source>
</evidence>
<evidence type="ECO:0000256" key="1">
    <source>
        <dbReference type="ARBA" id="ARBA00004889"/>
    </source>
</evidence>
<comment type="pathway">
    <text evidence="1 6">Pyrimidine metabolism; UMP biosynthesis via de novo pathway; UMP from orotate: step 1/2.</text>
</comment>
<dbReference type="InterPro" id="IPR029057">
    <property type="entry name" value="PRTase-like"/>
</dbReference>
<protein>
    <recommendedName>
        <fullName evidence="2 6">Orotate phosphoribosyltransferase</fullName>
        <shortName evidence="6">OPRT</shortName>
        <shortName evidence="6">OPRTase</shortName>
        <ecNumber evidence="2 6">2.4.2.10</ecNumber>
    </recommendedName>
</protein>
<comment type="cofactor">
    <cofactor evidence="6">
        <name>Mg(2+)</name>
        <dbReference type="ChEBI" id="CHEBI:18420"/>
    </cofactor>
</comment>
<feature type="binding site" evidence="6">
    <location>
        <position position="127"/>
    </location>
    <ligand>
        <name>orotate</name>
        <dbReference type="ChEBI" id="CHEBI:30839"/>
    </ligand>
</feature>
<reference evidence="8 9" key="1">
    <citation type="submission" date="2016-03" db="EMBL/GenBank/DDBJ databases">
        <authorList>
            <person name="Cho S.-Y."/>
            <person name="Lim S."/>
            <person name="Kim H."/>
            <person name="Soh E.H."/>
            <person name="Moon J.S."/>
        </authorList>
    </citation>
    <scope>NUCLEOTIDE SEQUENCE [LARGE SCALE GENOMIC DNA]</scope>
    <source>
        <strain evidence="8 9">KCTC 3810</strain>
    </source>
</reference>
<dbReference type="Pfam" id="PF00156">
    <property type="entry name" value="Pribosyltran"/>
    <property type="match status" value="1"/>
</dbReference>
<feature type="binding site" evidence="6">
    <location>
        <position position="103"/>
    </location>
    <ligand>
        <name>5-phospho-alpha-D-ribose 1-diphosphate</name>
        <dbReference type="ChEBI" id="CHEBI:58017"/>
        <note>ligand shared between dimeric partners</note>
    </ligand>
</feature>
<sequence length="219" mass="23649">MEGDQSMNQLAKALLDIEAVTLAPNRPYTWASGLRSPIYCDNRLTLSSPAVRTLIADLLAERIKPLQVDVIAGTATAGIPHAALVAERLGLPMVYVRGSAKAHGKGNQIEGRIQAGQRVVVIEDLLSTGMSSIEATQAVEAAGATVVRIQAIFSYGMTRLMENLEAARVQADALLTFSELLETAVATTYISREEQDHLQDWAVDPVKWSEAFMAATEKN</sequence>
<comment type="caution">
    <text evidence="6">Lacks conserved residue(s) required for the propagation of feature annotation.</text>
</comment>
<dbReference type="EC" id="2.4.2.10" evidence="2 6"/>
<dbReference type="InterPro" id="IPR004467">
    <property type="entry name" value="Or_phspho_trans_dom"/>
</dbReference>
<keyword evidence="5 6" id="KW-0665">Pyrimidine biosynthesis</keyword>
<dbReference type="SUPFAM" id="SSF53271">
    <property type="entry name" value="PRTase-like"/>
    <property type="match status" value="1"/>
</dbReference>
<dbReference type="PANTHER" id="PTHR19278">
    <property type="entry name" value="OROTATE PHOSPHORIBOSYLTRANSFERASE"/>
    <property type="match status" value="1"/>
</dbReference>
<evidence type="ECO:0000313" key="9">
    <source>
        <dbReference type="Proteomes" id="UP000078447"/>
    </source>
</evidence>
<organism evidence="8 9">
    <name type="scientific">Exiguobacterium undae</name>
    <dbReference type="NCBI Taxonomy" id="169177"/>
    <lineage>
        <taxon>Bacteria</taxon>
        <taxon>Bacillati</taxon>
        <taxon>Bacillota</taxon>
        <taxon>Bacilli</taxon>
        <taxon>Bacillales</taxon>
        <taxon>Bacillales Family XII. Incertae Sedis</taxon>
        <taxon>Exiguobacterium</taxon>
    </lineage>
</organism>
<comment type="function">
    <text evidence="6">Catalyzes the transfer of a ribosyl phosphate group from 5-phosphoribose 1-diphosphate to orotate, leading to the formation of orotidine monophosphate (OMP).</text>
</comment>
<dbReference type="NCBIfam" id="TIGR00336">
    <property type="entry name" value="pyrE"/>
    <property type="match status" value="1"/>
</dbReference>
<evidence type="ECO:0000256" key="5">
    <source>
        <dbReference type="ARBA" id="ARBA00022975"/>
    </source>
</evidence>
<evidence type="ECO:0000256" key="3">
    <source>
        <dbReference type="ARBA" id="ARBA00022676"/>
    </source>
</evidence>
<name>A0ABX2V9W5_9BACL</name>
<dbReference type="PANTHER" id="PTHR19278:SF9">
    <property type="entry name" value="URIDINE 5'-MONOPHOSPHATE SYNTHASE"/>
    <property type="match status" value="1"/>
</dbReference>
<dbReference type="InterPro" id="IPR000836">
    <property type="entry name" value="PRTase_dom"/>
</dbReference>
<dbReference type="InterPro" id="IPR023031">
    <property type="entry name" value="OPRT"/>
</dbReference>
<accession>A0ABX2V9W5</accession>
<dbReference type="EMBL" id="LVVL01000001">
    <property type="protein sequence ID" value="OAN15019.1"/>
    <property type="molecule type" value="Genomic_DNA"/>
</dbReference>
<dbReference type="Proteomes" id="UP000078447">
    <property type="component" value="Unassembled WGS sequence"/>
</dbReference>
<dbReference type="GO" id="GO:0016757">
    <property type="term" value="F:glycosyltransferase activity"/>
    <property type="evidence" value="ECO:0007669"/>
    <property type="project" value="UniProtKB-KW"/>
</dbReference>
<keyword evidence="3 6" id="KW-0328">Glycosyltransferase</keyword>
<comment type="subunit">
    <text evidence="6">Homodimer.</text>
</comment>
<keyword evidence="6" id="KW-0460">Magnesium</keyword>
<dbReference type="HAMAP" id="MF_01208">
    <property type="entry name" value="PyrE"/>
    <property type="match status" value="1"/>
</dbReference>
<feature type="binding site" evidence="6">
    <location>
        <position position="97"/>
    </location>
    <ligand>
        <name>5-phospho-alpha-D-ribose 1-diphosphate</name>
        <dbReference type="ChEBI" id="CHEBI:58017"/>
        <note>ligand shared between dimeric partners</note>
    </ligand>
</feature>